<evidence type="ECO:0000256" key="3">
    <source>
        <dbReference type="ARBA" id="ARBA00022692"/>
    </source>
</evidence>
<feature type="transmembrane region" description="Helical" evidence="6">
    <location>
        <begin position="322"/>
        <end position="340"/>
    </location>
</feature>
<proteinExistence type="predicted"/>
<evidence type="ECO:0000313" key="8">
    <source>
        <dbReference type="EMBL" id="GAA5157643.1"/>
    </source>
</evidence>
<name>A0ABP9Q6H7_9PSEU</name>
<evidence type="ECO:0000256" key="5">
    <source>
        <dbReference type="ARBA" id="ARBA00023136"/>
    </source>
</evidence>
<dbReference type="Pfam" id="PF02687">
    <property type="entry name" value="FtsX"/>
    <property type="match status" value="2"/>
</dbReference>
<keyword evidence="9" id="KW-1185">Reference proteome</keyword>
<feature type="transmembrane region" description="Helical" evidence="6">
    <location>
        <begin position="700"/>
        <end position="721"/>
    </location>
</feature>
<feature type="transmembrane region" description="Helical" evidence="6">
    <location>
        <begin position="276"/>
        <end position="301"/>
    </location>
</feature>
<organism evidence="8 9">
    <name type="scientific">Amycolatopsis dongchuanensis</name>
    <dbReference type="NCBI Taxonomy" id="1070866"/>
    <lineage>
        <taxon>Bacteria</taxon>
        <taxon>Bacillati</taxon>
        <taxon>Actinomycetota</taxon>
        <taxon>Actinomycetes</taxon>
        <taxon>Pseudonocardiales</taxon>
        <taxon>Pseudonocardiaceae</taxon>
        <taxon>Amycolatopsis</taxon>
    </lineage>
</organism>
<comment type="caution">
    <text evidence="8">The sequence shown here is derived from an EMBL/GenBank/DDBJ whole genome shotgun (WGS) entry which is preliminary data.</text>
</comment>
<protein>
    <submittedName>
        <fullName evidence="8">ABC transporter permease</fullName>
    </submittedName>
</protein>
<feature type="domain" description="ABC3 transporter permease C-terminal" evidence="7">
    <location>
        <begin position="191"/>
        <end position="299"/>
    </location>
</feature>
<feature type="transmembrane region" description="Helical" evidence="6">
    <location>
        <begin position="665"/>
        <end position="688"/>
    </location>
</feature>
<dbReference type="Proteomes" id="UP001500192">
    <property type="component" value="Unassembled WGS sequence"/>
</dbReference>
<dbReference type="RefSeq" id="WP_346053307.1">
    <property type="nucleotide sequence ID" value="NZ_BAABIB010000045.1"/>
</dbReference>
<evidence type="ECO:0000313" key="9">
    <source>
        <dbReference type="Proteomes" id="UP001500192"/>
    </source>
</evidence>
<gene>
    <name evidence="8" type="ORF">GCM10023214_17520</name>
</gene>
<dbReference type="EMBL" id="BAABIB010000045">
    <property type="protein sequence ID" value="GAA5157643.1"/>
    <property type="molecule type" value="Genomic_DNA"/>
</dbReference>
<feature type="transmembrane region" description="Helical" evidence="6">
    <location>
        <begin position="230"/>
        <end position="256"/>
    </location>
</feature>
<feature type="transmembrane region" description="Helical" evidence="6">
    <location>
        <begin position="182"/>
        <end position="209"/>
    </location>
</feature>
<keyword evidence="3 6" id="KW-0812">Transmembrane</keyword>
<feature type="transmembrane region" description="Helical" evidence="6">
    <location>
        <begin position="397"/>
        <end position="419"/>
    </location>
</feature>
<sequence length="737" mass="75761">MNPVRLAFRVLRVDGRTRASTILMAVGVAVATGLVLLLASLPYATKARAERAIWQQPYYGSQGESMLITSAEDFSRGTMITRLDVASTSDPSAIALPQGMPKFPAPGEVLVSPALFERMHELPAPALADRFPGRVVGTLSDEALQYPEQFVAVVGHAPGEMPGDAYHVAGFSSPSSARVDPLLSLLAGVGVVVLVVPSLVLVASSARLTAARRERRLAALRLAGATPGQVTGIVAAETGVAAVAGALLGLAISPVLHQLATYVPWGGGTWLASDFGLPPVMTALLVAAMPVLVLVAAVAGLRRVVSNPVGAVAGHTPKPLRAWRLLALPVAGGVFFFAVTSKSSSVAMVLFGLLLVVGSAVVVGPWLTFAVGRIFVQRWRKPAGLLAGRRLLDDPRGAYRASAGVVLAVLIGSMALTLLPSFDRMSGGGGDFRDSALSYSTSPKEAGPAIARINERLAASGQQARATEIHSVVLTSVNGSKVQAYVAKCEDAVRLLRVQLSCVPGPVVYGDDELAGYRVSGDWDSPGVPLVAGTRSAPMSSLDAAVNVSAVVDPAAVPPGVVPSYARVAVPTEGSDPEIVRTALVAEGVSVYNRDIYLAEQQTQLADLRRVTVIGLVAAAVLAGCSAAIATAGSVMDRRRTFGALMAAGTGVGTLSRALRAEAALPALAATIGAGVVGMLVGIGLFGLVREGREGVSAVLTPWLLAPVVLGLGVAVLAASVCTPALKRVRAEPLADE</sequence>
<feature type="transmembrane region" description="Helical" evidence="6">
    <location>
        <begin position="346"/>
        <end position="376"/>
    </location>
</feature>
<evidence type="ECO:0000256" key="2">
    <source>
        <dbReference type="ARBA" id="ARBA00022475"/>
    </source>
</evidence>
<evidence type="ECO:0000256" key="4">
    <source>
        <dbReference type="ARBA" id="ARBA00022989"/>
    </source>
</evidence>
<keyword evidence="2" id="KW-1003">Cell membrane</keyword>
<evidence type="ECO:0000256" key="1">
    <source>
        <dbReference type="ARBA" id="ARBA00004651"/>
    </source>
</evidence>
<dbReference type="InterPro" id="IPR003838">
    <property type="entry name" value="ABC3_permease_C"/>
</dbReference>
<comment type="subcellular location">
    <subcellularLocation>
        <location evidence="1">Cell membrane</location>
        <topology evidence="1">Multi-pass membrane protein</topology>
    </subcellularLocation>
</comment>
<evidence type="ECO:0000256" key="6">
    <source>
        <dbReference type="SAM" id="Phobius"/>
    </source>
</evidence>
<feature type="transmembrane region" description="Helical" evidence="6">
    <location>
        <begin position="611"/>
        <end position="630"/>
    </location>
</feature>
<evidence type="ECO:0000259" key="7">
    <source>
        <dbReference type="Pfam" id="PF02687"/>
    </source>
</evidence>
<feature type="transmembrane region" description="Helical" evidence="6">
    <location>
        <begin position="21"/>
        <end position="44"/>
    </location>
</feature>
<accession>A0ABP9Q6H7</accession>
<keyword evidence="5 6" id="KW-0472">Membrane</keyword>
<reference evidence="9" key="1">
    <citation type="journal article" date="2019" name="Int. J. Syst. Evol. Microbiol.">
        <title>The Global Catalogue of Microorganisms (GCM) 10K type strain sequencing project: providing services to taxonomists for standard genome sequencing and annotation.</title>
        <authorList>
            <consortium name="The Broad Institute Genomics Platform"/>
            <consortium name="The Broad Institute Genome Sequencing Center for Infectious Disease"/>
            <person name="Wu L."/>
            <person name="Ma J."/>
        </authorList>
    </citation>
    <scope>NUCLEOTIDE SEQUENCE [LARGE SCALE GENOMIC DNA]</scope>
    <source>
        <strain evidence="9">JCM 18054</strain>
    </source>
</reference>
<feature type="domain" description="ABC3 transporter permease C-terminal" evidence="7">
    <location>
        <begin position="615"/>
        <end position="733"/>
    </location>
</feature>
<keyword evidence="4 6" id="KW-1133">Transmembrane helix</keyword>